<dbReference type="InterPro" id="IPR003141">
    <property type="entry name" value="Pol/His_phosphatase_N"/>
</dbReference>
<dbReference type="InterPro" id="IPR049821">
    <property type="entry name" value="PolIIIA_DnaE1_PHP"/>
</dbReference>
<evidence type="ECO:0000256" key="6">
    <source>
        <dbReference type="ARBA" id="ARBA00022695"/>
    </source>
</evidence>
<proteinExistence type="predicted"/>
<keyword evidence="7" id="KW-0235">DNA replication</keyword>
<comment type="subcellular location">
    <subcellularLocation>
        <location evidence="1">Cytoplasm</location>
    </subcellularLocation>
</comment>
<dbReference type="InterPro" id="IPR004805">
    <property type="entry name" value="DnaE2/DnaE/PolC"/>
</dbReference>
<evidence type="ECO:0000259" key="10">
    <source>
        <dbReference type="SMART" id="SM00481"/>
    </source>
</evidence>
<keyword evidence="4" id="KW-0963">Cytoplasm</keyword>
<dbReference type="NCBIfam" id="TIGR00594">
    <property type="entry name" value="polc"/>
    <property type="match status" value="1"/>
</dbReference>
<dbReference type="Pfam" id="PF02811">
    <property type="entry name" value="PHP"/>
    <property type="match status" value="1"/>
</dbReference>
<evidence type="ECO:0000256" key="3">
    <source>
        <dbReference type="ARBA" id="ARBA00019114"/>
    </source>
</evidence>
<comment type="catalytic activity">
    <reaction evidence="9">
        <text>DNA(n) + a 2'-deoxyribonucleoside 5'-triphosphate = DNA(n+1) + diphosphate</text>
        <dbReference type="Rhea" id="RHEA:22508"/>
        <dbReference type="Rhea" id="RHEA-COMP:17339"/>
        <dbReference type="Rhea" id="RHEA-COMP:17340"/>
        <dbReference type="ChEBI" id="CHEBI:33019"/>
        <dbReference type="ChEBI" id="CHEBI:61560"/>
        <dbReference type="ChEBI" id="CHEBI:173112"/>
        <dbReference type="EC" id="2.7.7.7"/>
    </reaction>
</comment>
<dbReference type="Proteomes" id="UP000222818">
    <property type="component" value="Unassembled WGS sequence"/>
</dbReference>
<sequence length="1187" mass="134056">MYKSTQRYVHLRMHSEYSVLDGTIRLNEALECAKANKQGALALTDLNNLFGVVKFYKLSRIQGIKPIVGCNISVKHGSSESKNKSNIILLATNVQGYRNLCKIVSMAWVNHSINSYSFLDEPNIVQREPSSIAIERTCLKGDLTRGLIALSGAIYGNIGQAIMDGDKHNARTLLNGWLSDFSGNFYVEIQRSGQQSEERYIDGAVELASIYRIPVVATHPIQFLKPTDFQMHEVRACIAENKILLNRQKAKKYTYEQYFKSKREMCSLFKDIPSALENTVHIAKRCNLSLNLGDIKLPVFPKPKGIPIKKLFVASVVIGLKCKIQKKRIRIKSTSFVHYLNRIVFEFEVILRMGFLGYFLIVSDFVCWAKNNGVPVGPGRGSGSGSLIAFILSITDVNPIQYGLLFERFLNPERIAMPDLDIDFCQAGRNRVISYVMELYGSRLVSQITTFGTFATRAAIRDIGRTLGIHHTITDNIAKLIPQPTEQQQKLNYNVLKLETIVLNPDRPEEASRSLVGSSVRRLISLAVRMDGLARNVAVHAGGVLIAPVSISMFCPLYSQEGDCAMLVSQFDKDDAETVGLVKFDFLGLTTLTALNNTAKHIKALHKLKAWSLEDICMEDIGSYKILQKADTIAIFQFESSGMKRILRTAKPDCFEDIIALIALFRPGPMHLMFSYCKRKHGMESSHYLNRRLVPILKETYGIIIYQEQVMQIARVIGRYTLAKADLLRRAISKKQPLAMEHHRLNFQKGARSIGLTNAESKVIFELMEKFACYGFNKSHATAYAILVIQTAWLKAHYPAEFIASNLSLSMHEVNRTIKLYKDSSNRNIMLLKPDVNKSFYQFKPIENVPIKACLKIDSIHKTKPKAIQYGLGAIKDTGKLAVQELIKAREAKPFTSLLDFCLRTNRRTLSKKTIELLIRAGAFDSSCCSIRRCVLIRLLVATIRYSERIKASVDISGLYPNSGSFEISLDRAMRKIRPIWSERRILFEEKKALGLYQTGHPFKLFKRDIRKLVPNSISYYRTGSIGSHVFLCGVVTSYFHKLINNKLVAVILLEDDEEQCSVYLNTSILPNDVKLDKLIIVRGHLLVPKDYDRINITAVRTYSLTSECLKQCRFVTTVCNIESTIAKASSFFIKTTYSSGKSIFIQIAHKLKTIVVLEHSLGLYCESTLRALNKVLNGCLKIKYIY</sequence>
<name>A0A2G0V7B3_9PROT</name>
<comment type="caution">
    <text evidence="11">The sequence shown here is derived from an EMBL/GenBank/DDBJ whole genome shotgun (WGS) entry which is preliminary data.</text>
</comment>
<dbReference type="InterPro" id="IPR011708">
    <property type="entry name" value="DNA_pol3_alpha_NTPase_dom"/>
</dbReference>
<dbReference type="GO" id="GO:0005737">
    <property type="term" value="C:cytoplasm"/>
    <property type="evidence" value="ECO:0007669"/>
    <property type="project" value="UniProtKB-SubCell"/>
</dbReference>
<dbReference type="InterPro" id="IPR016195">
    <property type="entry name" value="Pol/histidinol_Pase-like"/>
</dbReference>
<dbReference type="InterPro" id="IPR041931">
    <property type="entry name" value="DNA_pol3_alpha_thumb_dom"/>
</dbReference>
<evidence type="ECO:0000256" key="4">
    <source>
        <dbReference type="ARBA" id="ARBA00022490"/>
    </source>
</evidence>
<dbReference type="InterPro" id="IPR040982">
    <property type="entry name" value="DNA_pol3_finger"/>
</dbReference>
<dbReference type="Pfam" id="PF07733">
    <property type="entry name" value="DNA_pol3_alpha"/>
    <property type="match status" value="1"/>
</dbReference>
<keyword evidence="8" id="KW-0239">DNA-directed DNA polymerase</keyword>
<evidence type="ECO:0000256" key="2">
    <source>
        <dbReference type="ARBA" id="ARBA00012417"/>
    </source>
</evidence>
<dbReference type="PANTHER" id="PTHR32294">
    <property type="entry name" value="DNA POLYMERASE III SUBUNIT ALPHA"/>
    <property type="match status" value="1"/>
</dbReference>
<evidence type="ECO:0000256" key="9">
    <source>
        <dbReference type="ARBA" id="ARBA00049244"/>
    </source>
</evidence>
<dbReference type="Gene3D" id="3.20.20.140">
    <property type="entry name" value="Metal-dependent hydrolases"/>
    <property type="match status" value="1"/>
</dbReference>
<dbReference type="RefSeq" id="WP_099336764.1">
    <property type="nucleotide sequence ID" value="NZ_MKGN01000001.1"/>
</dbReference>
<dbReference type="EMBL" id="MKGN01000001">
    <property type="protein sequence ID" value="PHN16361.1"/>
    <property type="molecule type" value="Genomic_DNA"/>
</dbReference>
<dbReference type="SMART" id="SM00481">
    <property type="entry name" value="POLIIIAc"/>
    <property type="match status" value="1"/>
</dbReference>
<keyword evidence="6 11" id="KW-0548">Nucleotidyltransferase</keyword>
<dbReference type="NCBIfam" id="NF004226">
    <property type="entry name" value="PRK05673.1"/>
    <property type="match status" value="1"/>
</dbReference>
<evidence type="ECO:0000256" key="1">
    <source>
        <dbReference type="ARBA" id="ARBA00004496"/>
    </source>
</evidence>
<keyword evidence="12" id="KW-1185">Reference proteome</keyword>
<evidence type="ECO:0000256" key="8">
    <source>
        <dbReference type="ARBA" id="ARBA00022932"/>
    </source>
</evidence>
<protein>
    <recommendedName>
        <fullName evidence="3">DNA polymerase III subunit alpha</fullName>
        <ecNumber evidence="2">2.7.7.7</ecNumber>
    </recommendedName>
</protein>
<dbReference type="EC" id="2.7.7.7" evidence="2"/>
<keyword evidence="5 11" id="KW-0808">Transferase</keyword>
<reference evidence="11 12" key="1">
    <citation type="journal article" date="2017" name="ISME J.">
        <title>Tremblaya phenacola PPER: an evolutionary beta-gammaproteobacterium collage.</title>
        <authorList>
            <person name="Gil R."/>
            <person name="Vargas-Chavez C."/>
            <person name="Lopez-Madrigal S."/>
            <person name="Santos-Garcia D."/>
            <person name="Latorre A."/>
            <person name="Moya A."/>
        </authorList>
    </citation>
    <scope>NUCLEOTIDE SEQUENCE [LARGE SCALE GENOMIC DNA]</scope>
    <source>
        <strain evidence="11 12">PPER</strain>
    </source>
</reference>
<dbReference type="InterPro" id="IPR029460">
    <property type="entry name" value="DNAPol_HHH"/>
</dbReference>
<gene>
    <name evidence="11" type="primary">dnaE</name>
    <name evidence="11" type="ORF">TPPER_00006</name>
</gene>
<feature type="domain" description="Polymerase/histidinol phosphatase N-terminal" evidence="10">
    <location>
        <begin position="9"/>
        <end position="76"/>
    </location>
</feature>
<dbReference type="GO" id="GO:0006260">
    <property type="term" value="P:DNA replication"/>
    <property type="evidence" value="ECO:0007669"/>
    <property type="project" value="UniProtKB-KW"/>
</dbReference>
<dbReference type="Pfam" id="PF14579">
    <property type="entry name" value="HHH_6"/>
    <property type="match status" value="1"/>
</dbReference>
<dbReference type="Gene3D" id="1.10.10.1600">
    <property type="entry name" value="Bacterial DNA polymerase III alpha subunit, thumb domain"/>
    <property type="match status" value="1"/>
</dbReference>
<dbReference type="GO" id="GO:0008408">
    <property type="term" value="F:3'-5' exonuclease activity"/>
    <property type="evidence" value="ECO:0007669"/>
    <property type="project" value="InterPro"/>
</dbReference>
<evidence type="ECO:0000256" key="7">
    <source>
        <dbReference type="ARBA" id="ARBA00022705"/>
    </source>
</evidence>
<organism evidence="11 12">
    <name type="scientific">Candidatus Tremblayella phenacoccinincola</name>
    <dbReference type="NCBI Taxonomy" id="1010676"/>
    <lineage>
        <taxon>Bacteria</taxon>
        <taxon>Pseudomonadati</taxon>
        <taxon>Pseudomonadota</taxon>
        <taxon>Betaproteobacteria</taxon>
        <taxon>Candidatus Tremblayella</taxon>
    </lineage>
</organism>
<dbReference type="CDD" id="cd07433">
    <property type="entry name" value="PHP_PolIIIA_DnaE1"/>
    <property type="match status" value="1"/>
</dbReference>
<dbReference type="AlphaFoldDB" id="A0A2G0V7B3"/>
<dbReference type="InterPro" id="IPR004013">
    <property type="entry name" value="PHP_dom"/>
</dbReference>
<dbReference type="Gene3D" id="1.10.150.870">
    <property type="match status" value="1"/>
</dbReference>
<accession>A0A2G0V7B3</accession>
<evidence type="ECO:0000313" key="12">
    <source>
        <dbReference type="Proteomes" id="UP000222818"/>
    </source>
</evidence>
<dbReference type="PANTHER" id="PTHR32294:SF0">
    <property type="entry name" value="DNA POLYMERASE III SUBUNIT ALPHA"/>
    <property type="match status" value="1"/>
</dbReference>
<dbReference type="GO" id="GO:0003887">
    <property type="term" value="F:DNA-directed DNA polymerase activity"/>
    <property type="evidence" value="ECO:0007669"/>
    <property type="project" value="UniProtKB-KW"/>
</dbReference>
<evidence type="ECO:0000313" key="11">
    <source>
        <dbReference type="EMBL" id="PHN16361.1"/>
    </source>
</evidence>
<dbReference type="OrthoDB" id="9803237at2"/>
<evidence type="ECO:0000256" key="5">
    <source>
        <dbReference type="ARBA" id="ARBA00022679"/>
    </source>
</evidence>
<dbReference type="Pfam" id="PF17657">
    <property type="entry name" value="DNA_pol3_finger"/>
    <property type="match status" value="1"/>
</dbReference>
<dbReference type="SUPFAM" id="SSF89550">
    <property type="entry name" value="PHP domain-like"/>
    <property type="match status" value="1"/>
</dbReference>